<feature type="transmembrane region" description="Helical" evidence="4">
    <location>
        <begin position="252"/>
        <end position="272"/>
    </location>
</feature>
<feature type="transmembrane region" description="Helical" evidence="4">
    <location>
        <begin position="377"/>
        <end position="398"/>
    </location>
</feature>
<feature type="transmembrane region" description="Helical" evidence="4">
    <location>
        <begin position="278"/>
        <end position="300"/>
    </location>
</feature>
<dbReference type="KEGG" id="mur:EQY75_04050"/>
<dbReference type="Gene3D" id="1.20.1250.20">
    <property type="entry name" value="MFS general substrate transporter like domains"/>
    <property type="match status" value="2"/>
</dbReference>
<keyword evidence="2 4" id="KW-1133">Transmembrane helix</keyword>
<dbReference type="GO" id="GO:0022857">
    <property type="term" value="F:transmembrane transporter activity"/>
    <property type="evidence" value="ECO:0007669"/>
    <property type="project" value="InterPro"/>
</dbReference>
<reference evidence="6 7" key="1">
    <citation type="submission" date="2019-01" db="EMBL/GenBank/DDBJ databases">
        <title>Muriicola soli sp. nov., isolated from soil.</title>
        <authorList>
            <person name="Kang H.J."/>
            <person name="Kim S.B."/>
        </authorList>
    </citation>
    <scope>NUCLEOTIDE SEQUENCE [LARGE SCALE GENOMIC DNA]</scope>
    <source>
        <strain evidence="6 7">MMS17-SY002</strain>
    </source>
</reference>
<dbReference type="AlphaFoldDB" id="A0A411E7Y0"/>
<keyword evidence="1 4" id="KW-0812">Transmembrane</keyword>
<evidence type="ECO:0000256" key="1">
    <source>
        <dbReference type="ARBA" id="ARBA00022692"/>
    </source>
</evidence>
<evidence type="ECO:0000256" key="4">
    <source>
        <dbReference type="SAM" id="Phobius"/>
    </source>
</evidence>
<dbReference type="PANTHER" id="PTHR23526">
    <property type="entry name" value="INTEGRAL MEMBRANE TRANSPORT PROTEIN-RELATED"/>
    <property type="match status" value="1"/>
</dbReference>
<feature type="transmembrane region" description="Helical" evidence="4">
    <location>
        <begin position="99"/>
        <end position="122"/>
    </location>
</feature>
<dbReference type="EMBL" id="CP035544">
    <property type="protein sequence ID" value="QBA63782.1"/>
    <property type="molecule type" value="Genomic_DNA"/>
</dbReference>
<evidence type="ECO:0000313" key="7">
    <source>
        <dbReference type="Proteomes" id="UP000290889"/>
    </source>
</evidence>
<dbReference type="RefSeq" id="WP_129603097.1">
    <property type="nucleotide sequence ID" value="NZ_CP035544.1"/>
</dbReference>
<dbReference type="OrthoDB" id="1117124at2"/>
<dbReference type="InterPro" id="IPR052528">
    <property type="entry name" value="Sugar_transport-like"/>
</dbReference>
<dbReference type="InterPro" id="IPR011701">
    <property type="entry name" value="MFS"/>
</dbReference>
<evidence type="ECO:0000256" key="2">
    <source>
        <dbReference type="ARBA" id="ARBA00022989"/>
    </source>
</evidence>
<protein>
    <submittedName>
        <fullName evidence="6">MFS transporter</fullName>
    </submittedName>
</protein>
<dbReference type="SUPFAM" id="SSF103473">
    <property type="entry name" value="MFS general substrate transporter"/>
    <property type="match status" value="1"/>
</dbReference>
<evidence type="ECO:0000313" key="6">
    <source>
        <dbReference type="EMBL" id="QBA63782.1"/>
    </source>
</evidence>
<feature type="domain" description="Major facilitator superfamily (MFS) profile" evidence="5">
    <location>
        <begin position="200"/>
        <end position="428"/>
    </location>
</feature>
<feature type="transmembrane region" description="Helical" evidence="4">
    <location>
        <begin position="339"/>
        <end position="357"/>
    </location>
</feature>
<dbReference type="Pfam" id="PF07690">
    <property type="entry name" value="MFS_1"/>
    <property type="match status" value="1"/>
</dbReference>
<dbReference type="PANTHER" id="PTHR23526:SF2">
    <property type="entry name" value="MAJOR FACILITATOR SUPERFAMILY (MFS) PROFILE DOMAIN-CONTAINING PROTEIN"/>
    <property type="match status" value="1"/>
</dbReference>
<feature type="transmembrane region" description="Helical" evidence="4">
    <location>
        <begin position="312"/>
        <end position="333"/>
    </location>
</feature>
<dbReference type="InterPro" id="IPR036259">
    <property type="entry name" value="MFS_trans_sf"/>
</dbReference>
<gene>
    <name evidence="6" type="ORF">EQY75_04050</name>
</gene>
<feature type="transmembrane region" description="Helical" evidence="4">
    <location>
        <begin position="194"/>
        <end position="218"/>
    </location>
</feature>
<name>A0A411E7Y0_9FLAO</name>
<dbReference type="PROSITE" id="PS50850">
    <property type="entry name" value="MFS"/>
    <property type="match status" value="1"/>
</dbReference>
<feature type="transmembrane region" description="Helical" evidence="4">
    <location>
        <begin position="170"/>
        <end position="188"/>
    </location>
</feature>
<feature type="transmembrane region" description="Helical" evidence="4">
    <location>
        <begin position="128"/>
        <end position="149"/>
    </location>
</feature>
<keyword evidence="7" id="KW-1185">Reference proteome</keyword>
<accession>A0A411E7Y0</accession>
<evidence type="ECO:0000256" key="3">
    <source>
        <dbReference type="ARBA" id="ARBA00023136"/>
    </source>
</evidence>
<organism evidence="6 7">
    <name type="scientific">Muriicola soli</name>
    <dbReference type="NCBI Taxonomy" id="2507538"/>
    <lineage>
        <taxon>Bacteria</taxon>
        <taxon>Pseudomonadati</taxon>
        <taxon>Bacteroidota</taxon>
        <taxon>Flavobacteriia</taxon>
        <taxon>Flavobacteriales</taxon>
        <taxon>Flavobacteriaceae</taxon>
        <taxon>Muriicola</taxon>
    </lineage>
</organism>
<dbReference type="Proteomes" id="UP000290889">
    <property type="component" value="Chromosome"/>
</dbReference>
<dbReference type="InterPro" id="IPR020846">
    <property type="entry name" value="MFS_dom"/>
</dbReference>
<proteinExistence type="predicted"/>
<sequence length="428" mass="46917">MDKVAKWLNLEVELRSCDPIKEEYCEEVPGNFLKNASSGFCSKLAEQLVSPNVTLPWILSLVGSGSGFSGMLVPLKNLGSLLPQLAVSGAIRKYPRRKYFWAIPAFIQAVLVMLMGLSLMFFEGWEAGTAIVVLLLFFSIASGVSSVAFKDVMGKTIPKGKRGRLLAWRATGGGILTLLFGLALYFFLNSWDPMAVILLLIGAATLLWILAGLFFALIKEAPGATDGGRTPLQEFKAGIRVLKSDANLRNFVLARAFLMAIPLAQPFFVIIGKETTQAAFSGLGIFVIASGIAAMVSSPFWGKFADKSSRKLMLVIALFGILNCSLVLGFMYLDSSTQSIYLFAPLILLNMMAHGGARLSRKTYLTDFAPEKERPLYISLSNTLIGVFTILTAAIGFIAEWLNYEVLLLFFIGMLLLSMFWTYKLKEV</sequence>
<keyword evidence="3 4" id="KW-0472">Membrane</keyword>
<evidence type="ECO:0000259" key="5">
    <source>
        <dbReference type="PROSITE" id="PS50850"/>
    </source>
</evidence>
<feature type="transmembrane region" description="Helical" evidence="4">
    <location>
        <begin position="404"/>
        <end position="423"/>
    </location>
</feature>